<evidence type="ECO:0000256" key="9">
    <source>
        <dbReference type="PROSITE-ProRule" id="PRU10141"/>
    </source>
</evidence>
<name>A0AAN8RJF3_9PEZI</name>
<dbReference type="SUPFAM" id="SSF56112">
    <property type="entry name" value="Protein kinase-like (PK-like)"/>
    <property type="match status" value="1"/>
</dbReference>
<keyword evidence="2" id="KW-0723">Serine/threonine-protein kinase</keyword>
<evidence type="ECO:0000256" key="6">
    <source>
        <dbReference type="ARBA" id="ARBA00022840"/>
    </source>
</evidence>
<evidence type="ECO:0000256" key="7">
    <source>
        <dbReference type="ARBA" id="ARBA00047899"/>
    </source>
</evidence>
<dbReference type="GO" id="GO:0004674">
    <property type="term" value="F:protein serine/threonine kinase activity"/>
    <property type="evidence" value="ECO:0007669"/>
    <property type="project" value="UniProtKB-KW"/>
</dbReference>
<feature type="compositionally biased region" description="Pro residues" evidence="10">
    <location>
        <begin position="35"/>
        <end position="45"/>
    </location>
</feature>
<dbReference type="PANTHER" id="PTHR47634:SF9">
    <property type="entry name" value="PROTEIN KINASE DOMAIN-CONTAINING PROTEIN-RELATED"/>
    <property type="match status" value="1"/>
</dbReference>
<sequence>MQLSRHTIARFIVPNPRLKFSRVLYQRFYSSSPSSSPPSPSPPSPSITSNIANRGEQKMAPTSPPPTPPPEFPTSLAEWRFRPIQRAECVELYRPGGYHPVHIGDLFHNRRYKVLSKLGYGAYSTVWLARDLEASEFVALKIKTARDSAEDRELTLLNYLKNSVASRLGQEHIISLKDSFYHEGPNGNHLCLVFELLGENIYGVLEDYSYETTGSDSLRKFPKPVAKRILKDILLGLNFLHRNGVVHGDLQPGNFLSTIKGLDALRSEDLEVKIEDVAVELKRIDGKVDKWAPTYIAMSRLLIQTDEWPVFPIKISDFGAGFLLSEPRAAKTIVTPIALRSPELMLDSHPLDTYIDIWAFGCLMFEMLVGKQLFMTIPTANTDNDSDVMLLLMHSILGPLPESIHTKWPRSGKYFRSDSREHYNSMVDGPEGILDPSPNIEAGIRDAVSHADGLDEEEADIVISLLRKILDYDPLKRPSASEILENSFWEQAAVAA</sequence>
<keyword evidence="6 9" id="KW-0067">ATP-binding</keyword>
<evidence type="ECO:0000256" key="10">
    <source>
        <dbReference type="SAM" id="MobiDB-lite"/>
    </source>
</evidence>
<comment type="caution">
    <text evidence="12">The sequence shown here is derived from an EMBL/GenBank/DDBJ whole genome shotgun (WGS) entry which is preliminary data.</text>
</comment>
<evidence type="ECO:0000313" key="13">
    <source>
        <dbReference type="Proteomes" id="UP001313282"/>
    </source>
</evidence>
<evidence type="ECO:0000256" key="4">
    <source>
        <dbReference type="ARBA" id="ARBA00022741"/>
    </source>
</evidence>
<dbReference type="PANTHER" id="PTHR47634">
    <property type="entry name" value="PROTEIN KINASE DOMAIN-CONTAINING PROTEIN-RELATED"/>
    <property type="match status" value="1"/>
</dbReference>
<feature type="compositionally biased region" description="Pro residues" evidence="10">
    <location>
        <begin position="62"/>
        <end position="72"/>
    </location>
</feature>
<reference evidence="12 13" key="1">
    <citation type="submission" date="2019-10" db="EMBL/GenBank/DDBJ databases">
        <authorList>
            <person name="Palmer J.M."/>
        </authorList>
    </citation>
    <scope>NUCLEOTIDE SEQUENCE [LARGE SCALE GENOMIC DNA]</scope>
    <source>
        <strain evidence="12 13">TWF718</strain>
    </source>
</reference>
<dbReference type="InterPro" id="IPR000719">
    <property type="entry name" value="Prot_kinase_dom"/>
</dbReference>
<keyword evidence="4 9" id="KW-0547">Nucleotide-binding</keyword>
<feature type="domain" description="Protein kinase" evidence="11">
    <location>
        <begin position="112"/>
        <end position="489"/>
    </location>
</feature>
<gene>
    <name evidence="12" type="ORF">TWF718_005914</name>
</gene>
<dbReference type="GO" id="GO:0000245">
    <property type="term" value="P:spliceosomal complex assembly"/>
    <property type="evidence" value="ECO:0007669"/>
    <property type="project" value="TreeGrafter"/>
</dbReference>
<dbReference type="InterPro" id="IPR017441">
    <property type="entry name" value="Protein_kinase_ATP_BS"/>
</dbReference>
<feature type="region of interest" description="Disordered" evidence="10">
    <location>
        <begin position="31"/>
        <end position="73"/>
    </location>
</feature>
<dbReference type="InterPro" id="IPR051334">
    <property type="entry name" value="SRPK"/>
</dbReference>
<dbReference type="Proteomes" id="UP001313282">
    <property type="component" value="Unassembled WGS sequence"/>
</dbReference>
<dbReference type="InterPro" id="IPR011009">
    <property type="entry name" value="Kinase-like_dom_sf"/>
</dbReference>
<dbReference type="PROSITE" id="PS00107">
    <property type="entry name" value="PROTEIN_KINASE_ATP"/>
    <property type="match status" value="1"/>
</dbReference>
<dbReference type="Gene3D" id="3.30.200.20">
    <property type="entry name" value="Phosphorylase Kinase, domain 1"/>
    <property type="match status" value="1"/>
</dbReference>
<dbReference type="Pfam" id="PF00069">
    <property type="entry name" value="Pkinase"/>
    <property type="match status" value="2"/>
</dbReference>
<evidence type="ECO:0000259" key="11">
    <source>
        <dbReference type="PROSITE" id="PS50011"/>
    </source>
</evidence>
<feature type="binding site" evidence="9">
    <location>
        <position position="141"/>
    </location>
    <ligand>
        <name>ATP</name>
        <dbReference type="ChEBI" id="CHEBI:30616"/>
    </ligand>
</feature>
<proteinExistence type="predicted"/>
<evidence type="ECO:0000256" key="5">
    <source>
        <dbReference type="ARBA" id="ARBA00022777"/>
    </source>
</evidence>
<organism evidence="12 13">
    <name type="scientific">Orbilia javanica</name>
    <dbReference type="NCBI Taxonomy" id="47235"/>
    <lineage>
        <taxon>Eukaryota</taxon>
        <taxon>Fungi</taxon>
        <taxon>Dikarya</taxon>
        <taxon>Ascomycota</taxon>
        <taxon>Pezizomycotina</taxon>
        <taxon>Orbiliomycetes</taxon>
        <taxon>Orbiliales</taxon>
        <taxon>Orbiliaceae</taxon>
        <taxon>Orbilia</taxon>
    </lineage>
</organism>
<evidence type="ECO:0000256" key="3">
    <source>
        <dbReference type="ARBA" id="ARBA00022679"/>
    </source>
</evidence>
<keyword evidence="5" id="KW-0418">Kinase</keyword>
<keyword evidence="13" id="KW-1185">Reference proteome</keyword>
<evidence type="ECO:0000256" key="8">
    <source>
        <dbReference type="ARBA" id="ARBA00048679"/>
    </source>
</evidence>
<evidence type="ECO:0000256" key="1">
    <source>
        <dbReference type="ARBA" id="ARBA00012513"/>
    </source>
</evidence>
<evidence type="ECO:0000313" key="12">
    <source>
        <dbReference type="EMBL" id="KAK6348099.1"/>
    </source>
</evidence>
<keyword evidence="3" id="KW-0808">Transferase</keyword>
<dbReference type="AlphaFoldDB" id="A0AAN8RJF3"/>
<dbReference type="EMBL" id="JAVHNR010000003">
    <property type="protein sequence ID" value="KAK6348099.1"/>
    <property type="molecule type" value="Genomic_DNA"/>
</dbReference>
<comment type="catalytic activity">
    <reaction evidence="7">
        <text>L-threonyl-[protein] + ATP = O-phospho-L-threonyl-[protein] + ADP + H(+)</text>
        <dbReference type="Rhea" id="RHEA:46608"/>
        <dbReference type="Rhea" id="RHEA-COMP:11060"/>
        <dbReference type="Rhea" id="RHEA-COMP:11605"/>
        <dbReference type="ChEBI" id="CHEBI:15378"/>
        <dbReference type="ChEBI" id="CHEBI:30013"/>
        <dbReference type="ChEBI" id="CHEBI:30616"/>
        <dbReference type="ChEBI" id="CHEBI:61977"/>
        <dbReference type="ChEBI" id="CHEBI:456216"/>
        <dbReference type="EC" id="2.7.11.1"/>
    </reaction>
</comment>
<dbReference type="PROSITE" id="PS50011">
    <property type="entry name" value="PROTEIN_KINASE_DOM"/>
    <property type="match status" value="1"/>
</dbReference>
<dbReference type="Gene3D" id="1.10.510.10">
    <property type="entry name" value="Transferase(Phosphotransferase) domain 1"/>
    <property type="match status" value="1"/>
</dbReference>
<dbReference type="EC" id="2.7.11.1" evidence="1"/>
<accession>A0AAN8RJF3</accession>
<dbReference type="GO" id="GO:0005524">
    <property type="term" value="F:ATP binding"/>
    <property type="evidence" value="ECO:0007669"/>
    <property type="project" value="UniProtKB-UniRule"/>
</dbReference>
<evidence type="ECO:0000256" key="2">
    <source>
        <dbReference type="ARBA" id="ARBA00022527"/>
    </source>
</evidence>
<dbReference type="GO" id="GO:0050684">
    <property type="term" value="P:regulation of mRNA processing"/>
    <property type="evidence" value="ECO:0007669"/>
    <property type="project" value="TreeGrafter"/>
</dbReference>
<comment type="catalytic activity">
    <reaction evidence="8">
        <text>L-seryl-[protein] + ATP = O-phospho-L-seryl-[protein] + ADP + H(+)</text>
        <dbReference type="Rhea" id="RHEA:17989"/>
        <dbReference type="Rhea" id="RHEA-COMP:9863"/>
        <dbReference type="Rhea" id="RHEA-COMP:11604"/>
        <dbReference type="ChEBI" id="CHEBI:15378"/>
        <dbReference type="ChEBI" id="CHEBI:29999"/>
        <dbReference type="ChEBI" id="CHEBI:30616"/>
        <dbReference type="ChEBI" id="CHEBI:83421"/>
        <dbReference type="ChEBI" id="CHEBI:456216"/>
        <dbReference type="EC" id="2.7.11.1"/>
    </reaction>
</comment>
<protein>
    <recommendedName>
        <fullName evidence="1">non-specific serine/threonine protein kinase</fullName>
        <ecNumber evidence="1">2.7.11.1</ecNumber>
    </recommendedName>
</protein>